<comment type="caution">
    <text evidence="1">The sequence shown here is derived from an EMBL/GenBank/DDBJ whole genome shotgun (WGS) entry which is preliminary data.</text>
</comment>
<name>A0A831W5E3_9GAMM</name>
<accession>A0A831W5E3</accession>
<evidence type="ECO:0000313" key="1">
    <source>
        <dbReference type="EMBL" id="HEB96318.1"/>
    </source>
</evidence>
<reference evidence="1" key="1">
    <citation type="journal article" date="2020" name="mSystems">
        <title>Genome- and Community-Level Interaction Insights into Carbon Utilization and Element Cycling Functions of Hydrothermarchaeota in Hydrothermal Sediment.</title>
        <authorList>
            <person name="Zhou Z."/>
            <person name="Liu Y."/>
            <person name="Xu W."/>
            <person name="Pan J."/>
            <person name="Luo Z.H."/>
            <person name="Li M."/>
        </authorList>
    </citation>
    <scope>NUCLEOTIDE SEQUENCE [LARGE SCALE GENOMIC DNA]</scope>
    <source>
        <strain evidence="1">HyVt-443</strain>
    </source>
</reference>
<dbReference type="Proteomes" id="UP000886251">
    <property type="component" value="Unassembled WGS sequence"/>
</dbReference>
<sequence>MTDMQQIEIARYRDEIRDDVRALVEKYRRAMDWDIPENDDRRSDRLILQAIETALAEVRESLGV</sequence>
<dbReference type="AlphaFoldDB" id="A0A831W5E3"/>
<protein>
    <submittedName>
        <fullName evidence="1">Uncharacterized protein</fullName>
    </submittedName>
</protein>
<organism evidence="1">
    <name type="scientific">Sedimenticola thiotaurini</name>
    <dbReference type="NCBI Taxonomy" id="1543721"/>
    <lineage>
        <taxon>Bacteria</taxon>
        <taxon>Pseudomonadati</taxon>
        <taxon>Pseudomonadota</taxon>
        <taxon>Gammaproteobacteria</taxon>
        <taxon>Chromatiales</taxon>
        <taxon>Sedimenticolaceae</taxon>
        <taxon>Sedimenticola</taxon>
    </lineage>
</organism>
<dbReference type="EMBL" id="DRKP01000086">
    <property type="protein sequence ID" value="HEB96318.1"/>
    <property type="molecule type" value="Genomic_DNA"/>
</dbReference>
<gene>
    <name evidence="1" type="ORF">ENI96_07790</name>
</gene>
<proteinExistence type="predicted"/>